<accession>A0AAD8YYM2</accession>
<dbReference type="InterPro" id="IPR043128">
    <property type="entry name" value="Rev_trsase/Diguanyl_cyclase"/>
</dbReference>
<dbReference type="SUPFAM" id="SSF56672">
    <property type="entry name" value="DNA/RNA polymerases"/>
    <property type="match status" value="1"/>
</dbReference>
<dbReference type="GO" id="GO:0004523">
    <property type="term" value="F:RNA-DNA hybrid ribonuclease activity"/>
    <property type="evidence" value="ECO:0007669"/>
    <property type="project" value="UniProtKB-EC"/>
</dbReference>
<evidence type="ECO:0000256" key="3">
    <source>
        <dbReference type="ARBA" id="ARBA00023268"/>
    </source>
</evidence>
<dbReference type="FunFam" id="3.30.70.270:FF:000003">
    <property type="entry name" value="Transposon Ty3-G Gag-Pol polyprotein"/>
    <property type="match status" value="1"/>
</dbReference>
<dbReference type="PANTHER" id="PTHR37984">
    <property type="entry name" value="PROTEIN CBG26694"/>
    <property type="match status" value="1"/>
</dbReference>
<proteinExistence type="inferred from homology"/>
<dbReference type="Pfam" id="PF00078">
    <property type="entry name" value="RVT_1"/>
    <property type="match status" value="1"/>
</dbReference>
<feature type="domain" description="Reverse transcriptase" evidence="4">
    <location>
        <begin position="1"/>
        <end position="104"/>
    </location>
</feature>
<dbReference type="Proteomes" id="UP001239994">
    <property type="component" value="Unassembled WGS sequence"/>
</dbReference>
<dbReference type="CDD" id="cd01647">
    <property type="entry name" value="RT_LTR"/>
    <property type="match status" value="1"/>
</dbReference>
<keyword evidence="3" id="KW-0511">Multifunctional enzyme</keyword>
<keyword evidence="6" id="KW-1185">Reference proteome</keyword>
<protein>
    <recommendedName>
        <fullName evidence="2">ribonuclease H</fullName>
        <ecNumber evidence="2">3.1.26.4</ecNumber>
    </recommendedName>
</protein>
<dbReference type="PROSITE" id="PS50878">
    <property type="entry name" value="RT_POL"/>
    <property type="match status" value="1"/>
</dbReference>
<organism evidence="5 6">
    <name type="scientific">Electrophorus voltai</name>
    <dbReference type="NCBI Taxonomy" id="2609070"/>
    <lineage>
        <taxon>Eukaryota</taxon>
        <taxon>Metazoa</taxon>
        <taxon>Chordata</taxon>
        <taxon>Craniata</taxon>
        <taxon>Vertebrata</taxon>
        <taxon>Euteleostomi</taxon>
        <taxon>Actinopterygii</taxon>
        <taxon>Neopterygii</taxon>
        <taxon>Teleostei</taxon>
        <taxon>Ostariophysi</taxon>
        <taxon>Gymnotiformes</taxon>
        <taxon>Gymnotoidei</taxon>
        <taxon>Gymnotidae</taxon>
        <taxon>Electrophorus</taxon>
    </lineage>
</organism>
<dbReference type="EMBL" id="JAROKS010000023">
    <property type="protein sequence ID" value="KAK1788381.1"/>
    <property type="molecule type" value="Genomic_DNA"/>
</dbReference>
<evidence type="ECO:0000313" key="6">
    <source>
        <dbReference type="Proteomes" id="UP001239994"/>
    </source>
</evidence>
<dbReference type="InterPro" id="IPR041577">
    <property type="entry name" value="RT_RNaseH_2"/>
</dbReference>
<dbReference type="FunFam" id="3.30.70.270:FF:000020">
    <property type="entry name" value="Transposon Tf2-6 polyprotein-like Protein"/>
    <property type="match status" value="1"/>
</dbReference>
<evidence type="ECO:0000313" key="5">
    <source>
        <dbReference type="EMBL" id="KAK1788381.1"/>
    </source>
</evidence>
<reference evidence="5" key="1">
    <citation type="submission" date="2023-03" db="EMBL/GenBank/DDBJ databases">
        <title>Electrophorus voltai genome.</title>
        <authorList>
            <person name="Bian C."/>
        </authorList>
    </citation>
    <scope>NUCLEOTIDE SEQUENCE</scope>
    <source>
        <strain evidence="5">CB-2022</strain>
        <tissue evidence="5">Muscle</tissue>
    </source>
</reference>
<dbReference type="PANTHER" id="PTHR37984:SF5">
    <property type="entry name" value="PROTEIN NYNRIN-LIKE"/>
    <property type="match status" value="1"/>
</dbReference>
<comment type="caution">
    <text evidence="5">The sequence shown here is derived from an EMBL/GenBank/DDBJ whole genome shotgun (WGS) entry which is preliminary data.</text>
</comment>
<gene>
    <name evidence="5" type="ORF">P4O66_015987</name>
</gene>
<dbReference type="Pfam" id="PF17919">
    <property type="entry name" value="RT_RNaseH_2"/>
    <property type="match status" value="1"/>
</dbReference>
<dbReference type="InterPro" id="IPR050951">
    <property type="entry name" value="Retrovirus_Pol_polyprotein"/>
</dbReference>
<dbReference type="Gene3D" id="3.30.70.270">
    <property type="match status" value="2"/>
</dbReference>
<evidence type="ECO:0000259" key="4">
    <source>
        <dbReference type="PROSITE" id="PS50878"/>
    </source>
</evidence>
<evidence type="ECO:0000256" key="2">
    <source>
        <dbReference type="ARBA" id="ARBA00012180"/>
    </source>
</evidence>
<name>A0AAD8YYM2_9TELE</name>
<dbReference type="InterPro" id="IPR043502">
    <property type="entry name" value="DNA/RNA_pol_sf"/>
</dbReference>
<evidence type="ECO:0000256" key="1">
    <source>
        <dbReference type="ARBA" id="ARBA00010879"/>
    </source>
</evidence>
<dbReference type="InterPro" id="IPR000477">
    <property type="entry name" value="RT_dom"/>
</dbReference>
<dbReference type="EC" id="3.1.26.4" evidence="2"/>
<dbReference type="AlphaFoldDB" id="A0AAD8YYM2"/>
<comment type="similarity">
    <text evidence="1">Belongs to the beta type-B retroviral polymerase family. HERV class-II K(HML-2) pol subfamily.</text>
</comment>
<sequence length="250" mass="28937">MREEDEWKTAFIASRGHYEYLVMPYGLANSPSVFQAFMGKIFCDMIDRFLIVYVDDILIYSQSLAEHLRHIAAVLSRLREHHLYVKAEKCEFHWTSLTFLGSAISPGKISKDPVKFTAVMDWPTPVTVKDLQRFLGFANFYRWFIGNFGPIASPLTNLLKGQFKGRLRWTLEVDEAFQRLKQVFTSAPVLHQPDPSLPFLVVADASELLHAERNYDVGRELLAIKLAIEQWRHWLEGAQHPFMVLTNHKN</sequence>